<dbReference type="EMBL" id="CAJPDQ010000010">
    <property type="protein sequence ID" value="CAF9915566.1"/>
    <property type="molecule type" value="Genomic_DNA"/>
</dbReference>
<name>A0A8H3EXW5_9LECA</name>
<organism evidence="3 4">
    <name type="scientific">Gomphillus americanus</name>
    <dbReference type="NCBI Taxonomy" id="1940652"/>
    <lineage>
        <taxon>Eukaryota</taxon>
        <taxon>Fungi</taxon>
        <taxon>Dikarya</taxon>
        <taxon>Ascomycota</taxon>
        <taxon>Pezizomycotina</taxon>
        <taxon>Lecanoromycetes</taxon>
        <taxon>OSLEUM clade</taxon>
        <taxon>Ostropomycetidae</taxon>
        <taxon>Ostropales</taxon>
        <taxon>Graphidaceae</taxon>
        <taxon>Gomphilloideae</taxon>
        <taxon>Gomphillus</taxon>
    </lineage>
</organism>
<comment type="similarity">
    <text evidence="1">Belongs to the rtf2 family.</text>
</comment>
<evidence type="ECO:0000313" key="3">
    <source>
        <dbReference type="EMBL" id="CAF9915566.1"/>
    </source>
</evidence>
<dbReference type="GO" id="GO:0006274">
    <property type="term" value="P:DNA replication termination"/>
    <property type="evidence" value="ECO:0007669"/>
    <property type="project" value="TreeGrafter"/>
</dbReference>
<dbReference type="CDD" id="cd16653">
    <property type="entry name" value="RING-like_Rtf2"/>
    <property type="match status" value="1"/>
</dbReference>
<feature type="compositionally biased region" description="Polar residues" evidence="2">
    <location>
        <begin position="280"/>
        <end position="289"/>
    </location>
</feature>
<dbReference type="PANTHER" id="PTHR12775:SF0">
    <property type="entry name" value="REPLICATION TERMINATION FACTOR 2"/>
    <property type="match status" value="1"/>
</dbReference>
<dbReference type="AlphaFoldDB" id="A0A8H3EXW5"/>
<keyword evidence="4" id="KW-1185">Reference proteome</keyword>
<dbReference type="OrthoDB" id="247013at2759"/>
<evidence type="ECO:0000256" key="1">
    <source>
        <dbReference type="ARBA" id="ARBA00009885"/>
    </source>
</evidence>
<proteinExistence type="inferred from homology"/>
<accession>A0A8H3EXW5</accession>
<dbReference type="Pfam" id="PF04641">
    <property type="entry name" value="Rtf2"/>
    <property type="match status" value="1"/>
</dbReference>
<reference evidence="3" key="1">
    <citation type="submission" date="2021-03" db="EMBL/GenBank/DDBJ databases">
        <authorList>
            <person name="Tagirdzhanova G."/>
        </authorList>
    </citation>
    <scope>NUCLEOTIDE SEQUENCE</scope>
</reference>
<evidence type="ECO:0000256" key="2">
    <source>
        <dbReference type="SAM" id="MobiDB-lite"/>
    </source>
</evidence>
<sequence length="289" mass="31845">MGNDGGSIPKRRELVKEAAKLKTASELKETLQEQQEHHWANCPLSHRPLKVPIISDSGGILYNKDAILEYLIPSDDPADVTLKADGEKILAGQVKSLKDVVEVKFQTENDRWICPITSKPLGAAVKSAYLVPCGHAFSEVALKEVAETKCLQCGEDYTVDNIITILPALPVDKERLAKRIETLREERLSHSLKKASTNGKKRKKHAAEETEANANGHVAATKPAKTGIKNAATATLTAKILAEEEEKAKRRKLERNKNIEGLFAPAKKRPMTDGDFMTRGHSSTAELRR</sequence>
<dbReference type="InterPro" id="IPR006735">
    <property type="entry name" value="Rtf2"/>
</dbReference>
<comment type="caution">
    <text evidence="3">The sequence shown here is derived from an EMBL/GenBank/DDBJ whole genome shotgun (WGS) entry which is preliminary data.</text>
</comment>
<evidence type="ECO:0000313" key="4">
    <source>
        <dbReference type="Proteomes" id="UP000664169"/>
    </source>
</evidence>
<dbReference type="PANTHER" id="PTHR12775">
    <property type="entry name" value="PROTEIN C20ORF43 HOMOLOG"/>
    <property type="match status" value="1"/>
</dbReference>
<feature type="region of interest" description="Disordered" evidence="2">
    <location>
        <begin position="191"/>
        <end position="213"/>
    </location>
</feature>
<feature type="region of interest" description="Disordered" evidence="2">
    <location>
        <begin position="246"/>
        <end position="289"/>
    </location>
</feature>
<dbReference type="GO" id="GO:0005634">
    <property type="term" value="C:nucleus"/>
    <property type="evidence" value="ECO:0007669"/>
    <property type="project" value="TreeGrafter"/>
</dbReference>
<gene>
    <name evidence="3" type="ORF">GOMPHAMPRED_000794</name>
</gene>
<dbReference type="Proteomes" id="UP000664169">
    <property type="component" value="Unassembled WGS sequence"/>
</dbReference>
<protein>
    <recommendedName>
        <fullName evidence="5">Replication termination factor 2</fullName>
    </recommendedName>
</protein>
<evidence type="ECO:0008006" key="5">
    <source>
        <dbReference type="Google" id="ProtNLM"/>
    </source>
</evidence>
<dbReference type="InterPro" id="IPR027799">
    <property type="entry name" value="Rtf2_RING-finger"/>
</dbReference>